<dbReference type="Proteomes" id="UP000718564">
    <property type="component" value="Unassembled WGS sequence"/>
</dbReference>
<keyword evidence="1" id="KW-0472">Membrane</keyword>
<comment type="caution">
    <text evidence="2">The sequence shown here is derived from an EMBL/GenBank/DDBJ whole genome shotgun (WGS) entry which is preliminary data.</text>
</comment>
<evidence type="ECO:0000313" key="3">
    <source>
        <dbReference type="Proteomes" id="UP000718564"/>
    </source>
</evidence>
<keyword evidence="1" id="KW-1133">Transmembrane helix</keyword>
<keyword evidence="1" id="KW-0812">Transmembrane</keyword>
<accession>A0ABX1P2F5</accession>
<dbReference type="RefSeq" id="WP_169153236.1">
    <property type="nucleotide sequence ID" value="NZ_CAWPJE010000193.1"/>
</dbReference>
<reference evidence="2 3" key="1">
    <citation type="submission" date="2018-06" db="EMBL/GenBank/DDBJ databases">
        <title>Comparative genomics of Brasilonema spp. strains.</title>
        <authorList>
            <person name="Alvarenga D.O."/>
            <person name="Fiore M.F."/>
            <person name="Varani A.M."/>
        </authorList>
    </citation>
    <scope>NUCLEOTIDE SEQUENCE [LARGE SCALE GENOMIC DNA]</scope>
    <source>
        <strain evidence="2 3">SPC951</strain>
    </source>
</reference>
<proteinExistence type="predicted"/>
<evidence type="ECO:0000256" key="1">
    <source>
        <dbReference type="SAM" id="Phobius"/>
    </source>
</evidence>
<dbReference type="EMBL" id="QMEB01000001">
    <property type="protein sequence ID" value="NMG17941.1"/>
    <property type="molecule type" value="Genomic_DNA"/>
</dbReference>
<keyword evidence="3" id="KW-1185">Reference proteome</keyword>
<name>A0ABX1P2F5_9CYAN</name>
<organism evidence="2 3">
    <name type="scientific">Brasilonema bromeliae SPC951</name>
    <dbReference type="NCBI Taxonomy" id="385972"/>
    <lineage>
        <taxon>Bacteria</taxon>
        <taxon>Bacillati</taxon>
        <taxon>Cyanobacteriota</taxon>
        <taxon>Cyanophyceae</taxon>
        <taxon>Nostocales</taxon>
        <taxon>Scytonemataceae</taxon>
        <taxon>Brasilonema</taxon>
        <taxon>Bromeliae group (in: Brasilonema)</taxon>
    </lineage>
</organism>
<feature type="transmembrane region" description="Helical" evidence="1">
    <location>
        <begin position="6"/>
        <end position="28"/>
    </location>
</feature>
<evidence type="ECO:0000313" key="2">
    <source>
        <dbReference type="EMBL" id="NMG17941.1"/>
    </source>
</evidence>
<sequence length="98" mass="10944">MFDPLTISLAIAALAVASVVTYLTVTVIRNYLRERRTNQNVNAKPALMVDRLNNGDYSVVTGFFDGNTKVLDSKVWNAQKLDEDLQKFPISKPVIIES</sequence>
<gene>
    <name evidence="2" type="ORF">DP116_00165</name>
</gene>
<protein>
    <submittedName>
        <fullName evidence="2">Uncharacterized protein</fullName>
    </submittedName>
</protein>